<proteinExistence type="predicted"/>
<sequence>MKRGHLIFAVIVAVIVIIVASTIFTANNQAPEVDGSQTADSPAEQQDLPAGPATEPAETTGN</sequence>
<accession>A0A934IUE7</accession>
<evidence type="ECO:0000256" key="1">
    <source>
        <dbReference type="SAM" id="MobiDB-lite"/>
    </source>
</evidence>
<evidence type="ECO:0000256" key="2">
    <source>
        <dbReference type="SAM" id="Phobius"/>
    </source>
</evidence>
<name>A0A934IUE7_9HYPH</name>
<evidence type="ECO:0000313" key="3">
    <source>
        <dbReference type="EMBL" id="MBJ3785331.1"/>
    </source>
</evidence>
<evidence type="ECO:0000313" key="4">
    <source>
        <dbReference type="Proteomes" id="UP000602124"/>
    </source>
</evidence>
<keyword evidence="2" id="KW-0812">Transmembrane</keyword>
<organism evidence="3 4">
    <name type="scientific">Devosia sediminis</name>
    <dbReference type="NCBI Taxonomy" id="2798801"/>
    <lineage>
        <taxon>Bacteria</taxon>
        <taxon>Pseudomonadati</taxon>
        <taxon>Pseudomonadota</taxon>
        <taxon>Alphaproteobacteria</taxon>
        <taxon>Hyphomicrobiales</taxon>
        <taxon>Devosiaceae</taxon>
        <taxon>Devosia</taxon>
    </lineage>
</organism>
<feature type="transmembrane region" description="Helical" evidence="2">
    <location>
        <begin position="6"/>
        <end position="26"/>
    </location>
</feature>
<reference evidence="3" key="1">
    <citation type="submission" date="2020-12" db="EMBL/GenBank/DDBJ databases">
        <title>Devosia sp. MSA67 isolated from Mo River.</title>
        <authorList>
            <person name="Ma F."/>
            <person name="Zi Z."/>
        </authorList>
    </citation>
    <scope>NUCLEOTIDE SEQUENCE</scope>
    <source>
        <strain evidence="3">MSA67</strain>
    </source>
</reference>
<keyword evidence="4" id="KW-1185">Reference proteome</keyword>
<dbReference type="AlphaFoldDB" id="A0A934IUE7"/>
<feature type="region of interest" description="Disordered" evidence="1">
    <location>
        <begin position="31"/>
        <end position="62"/>
    </location>
</feature>
<feature type="compositionally biased region" description="Polar residues" evidence="1">
    <location>
        <begin position="31"/>
        <end position="44"/>
    </location>
</feature>
<dbReference type="EMBL" id="JAEKMH010000002">
    <property type="protein sequence ID" value="MBJ3785331.1"/>
    <property type="molecule type" value="Genomic_DNA"/>
</dbReference>
<comment type="caution">
    <text evidence="3">The sequence shown here is derived from an EMBL/GenBank/DDBJ whole genome shotgun (WGS) entry which is preliminary data.</text>
</comment>
<protein>
    <submittedName>
        <fullName evidence="3">Uncharacterized protein</fullName>
    </submittedName>
</protein>
<dbReference type="RefSeq" id="WP_198876516.1">
    <property type="nucleotide sequence ID" value="NZ_JAEKMH010000002.1"/>
</dbReference>
<keyword evidence="2" id="KW-1133">Transmembrane helix</keyword>
<dbReference type="Proteomes" id="UP000602124">
    <property type="component" value="Unassembled WGS sequence"/>
</dbReference>
<keyword evidence="2" id="KW-0472">Membrane</keyword>
<gene>
    <name evidence="3" type="ORF">JEQ47_11405</name>
</gene>